<accession>A0A166GAL5</accession>
<evidence type="ECO:0000313" key="5">
    <source>
        <dbReference type="Proteomes" id="UP000076532"/>
    </source>
</evidence>
<keyword evidence="1" id="KW-0175">Coiled coil</keyword>
<keyword evidence="5" id="KW-1185">Reference proteome</keyword>
<dbReference type="AlphaFoldDB" id="A0A166GAL5"/>
<evidence type="ECO:0000256" key="2">
    <source>
        <dbReference type="SAM" id="MobiDB-lite"/>
    </source>
</evidence>
<evidence type="ECO:0000313" key="4">
    <source>
        <dbReference type="EMBL" id="KZP17639.1"/>
    </source>
</evidence>
<dbReference type="EMBL" id="KV417580">
    <property type="protein sequence ID" value="KZP17639.1"/>
    <property type="molecule type" value="Genomic_DNA"/>
</dbReference>
<dbReference type="InterPro" id="IPR057678">
    <property type="entry name" value="DUF7918"/>
</dbReference>
<evidence type="ECO:0000259" key="3">
    <source>
        <dbReference type="Pfam" id="PF25534"/>
    </source>
</evidence>
<name>A0A166GAL5_9AGAM</name>
<dbReference type="Pfam" id="PF25534">
    <property type="entry name" value="DUF7918"/>
    <property type="match status" value="1"/>
</dbReference>
<evidence type="ECO:0000256" key="1">
    <source>
        <dbReference type="SAM" id="Coils"/>
    </source>
</evidence>
<gene>
    <name evidence="4" type="ORF">FIBSPDRAFT_894048</name>
</gene>
<feature type="domain" description="DUF7918" evidence="3">
    <location>
        <begin position="16"/>
        <end position="113"/>
    </location>
</feature>
<reference evidence="4 5" key="1">
    <citation type="journal article" date="2016" name="Mol. Biol. Evol.">
        <title>Comparative Genomics of Early-Diverging Mushroom-Forming Fungi Provides Insights into the Origins of Lignocellulose Decay Capabilities.</title>
        <authorList>
            <person name="Nagy L.G."/>
            <person name="Riley R."/>
            <person name="Tritt A."/>
            <person name="Adam C."/>
            <person name="Daum C."/>
            <person name="Floudas D."/>
            <person name="Sun H."/>
            <person name="Yadav J.S."/>
            <person name="Pangilinan J."/>
            <person name="Larsson K.H."/>
            <person name="Matsuura K."/>
            <person name="Barry K."/>
            <person name="Labutti K."/>
            <person name="Kuo R."/>
            <person name="Ohm R.A."/>
            <person name="Bhattacharya S.S."/>
            <person name="Shirouzu T."/>
            <person name="Yoshinaga Y."/>
            <person name="Martin F.M."/>
            <person name="Grigoriev I.V."/>
            <person name="Hibbett D.S."/>
        </authorList>
    </citation>
    <scope>NUCLEOTIDE SEQUENCE [LARGE SCALE GENOMIC DNA]</scope>
    <source>
        <strain evidence="4 5">CBS 109695</strain>
    </source>
</reference>
<feature type="coiled-coil region" evidence="1">
    <location>
        <begin position="221"/>
        <end position="251"/>
    </location>
</feature>
<organism evidence="4 5">
    <name type="scientific">Athelia psychrophila</name>
    <dbReference type="NCBI Taxonomy" id="1759441"/>
    <lineage>
        <taxon>Eukaryota</taxon>
        <taxon>Fungi</taxon>
        <taxon>Dikarya</taxon>
        <taxon>Basidiomycota</taxon>
        <taxon>Agaricomycotina</taxon>
        <taxon>Agaricomycetes</taxon>
        <taxon>Agaricomycetidae</taxon>
        <taxon>Atheliales</taxon>
        <taxon>Atheliaceae</taxon>
        <taxon>Athelia</taxon>
    </lineage>
</organism>
<dbReference type="OrthoDB" id="3364132at2759"/>
<proteinExistence type="predicted"/>
<protein>
    <recommendedName>
        <fullName evidence="3">DUF7918 domain-containing protein</fullName>
    </recommendedName>
</protein>
<feature type="region of interest" description="Disordered" evidence="2">
    <location>
        <begin position="113"/>
        <end position="134"/>
    </location>
</feature>
<dbReference type="Proteomes" id="UP000076532">
    <property type="component" value="Unassembled WGS sequence"/>
</dbReference>
<sequence>MVPQAHPFLSDDDSFAQHSTSDIGNVALKISTARILGDARPVNYQYVDRKFREQTVHERAKKMCSHRIELGSEVKIAEPLKASCKKFIRQTQIAEFIFRYRPLDELKAQGIVPHGSQRQPSPAPKAGAAPLARINSPEDLPGLLDVKREDVNFDVEAALATEIPAAYVNPPETPGPFNVKREATDGKDAVLATEIPAARINFPAISAPHKVKREDKADTEEAALAVEIQVAEDKLRRLRKKERKMALLKELAGLESDDDSGPSTSQRPAKRDLRALGQPWASLGGENRLTQRHHWVYFGQTANHIEHALAKIQVAGLVLRVMLRPRIFAVSIGHVSARRQQPFLAGKILIITQSAARVHSRSSARPYFRPEIVILPAARVGAVFPAGNSRPEILGQEFSAGNHDSVGIELSFQPEDCN</sequence>